<protein>
    <submittedName>
        <fullName evidence="1">Uncharacterized protein</fullName>
    </submittedName>
</protein>
<reference evidence="1 2" key="1">
    <citation type="submission" date="2019-01" db="EMBL/GenBank/DDBJ databases">
        <authorList>
            <person name="Sayadi A."/>
        </authorList>
    </citation>
    <scope>NUCLEOTIDE SEQUENCE [LARGE SCALE GENOMIC DNA]</scope>
</reference>
<name>A0A653BR15_CALMS</name>
<dbReference type="EMBL" id="CAACVG010004034">
    <property type="protein sequence ID" value="VEN38042.1"/>
    <property type="molecule type" value="Genomic_DNA"/>
</dbReference>
<proteinExistence type="predicted"/>
<dbReference type="AlphaFoldDB" id="A0A653BR15"/>
<organism evidence="1 2">
    <name type="scientific">Callosobruchus maculatus</name>
    <name type="common">Southern cowpea weevil</name>
    <name type="synonym">Pulse bruchid</name>
    <dbReference type="NCBI Taxonomy" id="64391"/>
    <lineage>
        <taxon>Eukaryota</taxon>
        <taxon>Metazoa</taxon>
        <taxon>Ecdysozoa</taxon>
        <taxon>Arthropoda</taxon>
        <taxon>Hexapoda</taxon>
        <taxon>Insecta</taxon>
        <taxon>Pterygota</taxon>
        <taxon>Neoptera</taxon>
        <taxon>Endopterygota</taxon>
        <taxon>Coleoptera</taxon>
        <taxon>Polyphaga</taxon>
        <taxon>Cucujiformia</taxon>
        <taxon>Chrysomeloidea</taxon>
        <taxon>Chrysomelidae</taxon>
        <taxon>Bruchinae</taxon>
        <taxon>Bruchini</taxon>
        <taxon>Callosobruchus</taxon>
    </lineage>
</organism>
<sequence length="33" mass="3871">MNLKRKTLSHVQICNRTAYRNMAAYHTSFGIMI</sequence>
<accession>A0A653BR15</accession>
<evidence type="ECO:0000313" key="1">
    <source>
        <dbReference type="EMBL" id="VEN38042.1"/>
    </source>
</evidence>
<dbReference type="Proteomes" id="UP000410492">
    <property type="component" value="Unassembled WGS sequence"/>
</dbReference>
<keyword evidence="2" id="KW-1185">Reference proteome</keyword>
<gene>
    <name evidence="1" type="ORF">CALMAC_LOCUS3072</name>
</gene>
<evidence type="ECO:0000313" key="2">
    <source>
        <dbReference type="Proteomes" id="UP000410492"/>
    </source>
</evidence>